<dbReference type="InterPro" id="IPR037185">
    <property type="entry name" value="EmrE-like"/>
</dbReference>
<dbReference type="AlphaFoldDB" id="A0A1P8UZX1"/>
<evidence type="ECO:0000313" key="2">
    <source>
        <dbReference type="EMBL" id="APZ54954.1"/>
    </source>
</evidence>
<dbReference type="STRING" id="1250539.Ga0080574_TMP4620"/>
<dbReference type="Gene3D" id="1.10.3730.20">
    <property type="match status" value="1"/>
</dbReference>
<feature type="transmembrane region" description="Helical" evidence="1">
    <location>
        <begin position="41"/>
        <end position="59"/>
    </location>
</feature>
<organism evidence="2 3">
    <name type="scientific">Salipiger abyssi</name>
    <dbReference type="NCBI Taxonomy" id="1250539"/>
    <lineage>
        <taxon>Bacteria</taxon>
        <taxon>Pseudomonadati</taxon>
        <taxon>Pseudomonadota</taxon>
        <taxon>Alphaproteobacteria</taxon>
        <taxon>Rhodobacterales</taxon>
        <taxon>Roseobacteraceae</taxon>
        <taxon>Salipiger</taxon>
    </lineage>
</organism>
<evidence type="ECO:0008006" key="4">
    <source>
        <dbReference type="Google" id="ProtNLM"/>
    </source>
</evidence>
<keyword evidence="3" id="KW-1185">Reference proteome</keyword>
<reference evidence="2 3" key="1">
    <citation type="submission" date="2016-04" db="EMBL/GenBank/DDBJ databases">
        <title>Deep-sea bacteria in the southern Pacific.</title>
        <authorList>
            <person name="Tang K."/>
        </authorList>
    </citation>
    <scope>NUCLEOTIDE SEQUENCE [LARGE SCALE GENOMIC DNA]</scope>
    <source>
        <strain evidence="2 3">JLT2014</strain>
    </source>
</reference>
<evidence type="ECO:0000313" key="3">
    <source>
        <dbReference type="Proteomes" id="UP000187059"/>
    </source>
</evidence>
<dbReference type="Proteomes" id="UP000187059">
    <property type="component" value="Chromosome"/>
</dbReference>
<evidence type="ECO:0000256" key="1">
    <source>
        <dbReference type="SAM" id="Phobius"/>
    </source>
</evidence>
<dbReference type="OrthoDB" id="7644846at2"/>
<accession>A0A1P8UZX1</accession>
<dbReference type="EMBL" id="CP015093">
    <property type="protein sequence ID" value="APZ54954.1"/>
    <property type="molecule type" value="Genomic_DNA"/>
</dbReference>
<dbReference type="KEGG" id="paby:Ga0080574_TMP4620"/>
<keyword evidence="1" id="KW-1133">Transmembrane helix</keyword>
<keyword evidence="1" id="KW-0812">Transmembrane</keyword>
<dbReference type="SUPFAM" id="SSF103481">
    <property type="entry name" value="Multidrug resistance efflux transporter EmrE"/>
    <property type="match status" value="1"/>
</dbReference>
<keyword evidence="1" id="KW-0472">Membrane</keyword>
<dbReference type="RefSeq" id="WP_076705228.1">
    <property type="nucleotide sequence ID" value="NZ_CP015093.1"/>
</dbReference>
<protein>
    <recommendedName>
        <fullName evidence="4">5-aminolevulinate synthase</fullName>
    </recommendedName>
</protein>
<name>A0A1P8UZX1_9RHOB</name>
<feature type="transmembrane region" description="Helical" evidence="1">
    <location>
        <begin position="66"/>
        <end position="85"/>
    </location>
</feature>
<gene>
    <name evidence="2" type="ORF">Ga0080574_TMP4620</name>
</gene>
<sequence length="109" mass="11230">MSAFIVSLPPAPFLVLGTAAGYALATIGMKFASQGQSLPGIVLTALGFLIAFLSEIWLMRQAELPVIYIAIIAVETLMVLLYAAWIGEGPSLKQALGAGIVLAGLVVAG</sequence>
<proteinExistence type="predicted"/>